<evidence type="ECO:0000313" key="2">
    <source>
        <dbReference type="EMBL" id="KAK2833964.1"/>
    </source>
</evidence>
<dbReference type="AlphaFoldDB" id="A0AA88MA29"/>
<protein>
    <submittedName>
        <fullName evidence="2">Uncharacterized protein</fullName>
    </submittedName>
</protein>
<name>A0AA88MA29_CHASR</name>
<comment type="caution">
    <text evidence="2">The sequence shown here is derived from an EMBL/GenBank/DDBJ whole genome shotgun (WGS) entry which is preliminary data.</text>
</comment>
<organism evidence="2 3">
    <name type="scientific">Channa striata</name>
    <name type="common">Snakehead murrel</name>
    <name type="synonym">Ophicephalus striatus</name>
    <dbReference type="NCBI Taxonomy" id="64152"/>
    <lineage>
        <taxon>Eukaryota</taxon>
        <taxon>Metazoa</taxon>
        <taxon>Chordata</taxon>
        <taxon>Craniata</taxon>
        <taxon>Vertebrata</taxon>
        <taxon>Euteleostomi</taxon>
        <taxon>Actinopterygii</taxon>
        <taxon>Neopterygii</taxon>
        <taxon>Teleostei</taxon>
        <taxon>Neoteleostei</taxon>
        <taxon>Acanthomorphata</taxon>
        <taxon>Anabantaria</taxon>
        <taxon>Anabantiformes</taxon>
        <taxon>Channoidei</taxon>
        <taxon>Channidae</taxon>
        <taxon>Channa</taxon>
    </lineage>
</organism>
<evidence type="ECO:0000313" key="3">
    <source>
        <dbReference type="Proteomes" id="UP001187415"/>
    </source>
</evidence>
<sequence>MTSSVFSILFTIFLVSSVNANGSEVQIKEGDIDALNDISAEPVPAEYSNKKWIISHVTADQVDFHVQANSALKIDMKNFGIVSATEDPKASAIEVNGLTVKVELDLKSADGKLSFSWKSCTMSADKAKLKSPGIIGKLKNIGVQVVRPFLKYVVCFL</sequence>
<dbReference type="Proteomes" id="UP001187415">
    <property type="component" value="Unassembled WGS sequence"/>
</dbReference>
<proteinExistence type="predicted"/>
<keyword evidence="3" id="KW-1185">Reference proteome</keyword>
<reference evidence="2" key="1">
    <citation type="submission" date="2023-07" db="EMBL/GenBank/DDBJ databases">
        <title>Chromosome-level Genome Assembly of Striped Snakehead (Channa striata).</title>
        <authorList>
            <person name="Liu H."/>
        </authorList>
    </citation>
    <scope>NUCLEOTIDE SEQUENCE</scope>
    <source>
        <strain evidence="2">Gz</strain>
        <tissue evidence="2">Muscle</tissue>
    </source>
</reference>
<evidence type="ECO:0000256" key="1">
    <source>
        <dbReference type="SAM" id="SignalP"/>
    </source>
</evidence>
<accession>A0AA88MA29</accession>
<keyword evidence="1" id="KW-0732">Signal</keyword>
<feature type="chain" id="PRO_5041739432" evidence="1">
    <location>
        <begin position="21"/>
        <end position="157"/>
    </location>
</feature>
<dbReference type="EMBL" id="JAUPFM010000013">
    <property type="protein sequence ID" value="KAK2833964.1"/>
    <property type="molecule type" value="Genomic_DNA"/>
</dbReference>
<feature type="signal peptide" evidence="1">
    <location>
        <begin position="1"/>
        <end position="20"/>
    </location>
</feature>
<gene>
    <name evidence="2" type="ORF">Q5P01_017853</name>
</gene>